<organism evidence="1 2">
    <name type="scientific">Bacteroides stercoris</name>
    <dbReference type="NCBI Taxonomy" id="46506"/>
    <lineage>
        <taxon>Bacteria</taxon>
        <taxon>Pseudomonadati</taxon>
        <taxon>Bacteroidota</taxon>
        <taxon>Bacteroidia</taxon>
        <taxon>Bacteroidales</taxon>
        <taxon>Bacteroidaceae</taxon>
        <taxon>Bacteroides</taxon>
    </lineage>
</organism>
<dbReference type="RefSeq" id="WP_117955930.1">
    <property type="nucleotide sequence ID" value="NZ_JADNNX010000022.1"/>
</dbReference>
<comment type="caution">
    <text evidence="1">The sequence shown here is derived from an EMBL/GenBank/DDBJ whole genome shotgun (WGS) entry which is preliminary data.</text>
</comment>
<dbReference type="Pfam" id="PF05036">
    <property type="entry name" value="SPOR"/>
    <property type="match status" value="1"/>
</dbReference>
<sequence>MIELAQHIEALLLENDCVIVPGLGGFVAHYTPAMRVAEENTFLPPTRIIGFNPQLKMNDGLLVQSYMAVYDTDFSDATRIVGKSVKELLALLHENGKVDLPNIGELRYNIHDSYDFIPYDDKLTTPYLYGLGSFEMQELAVLRKSSWNGSKTIPFAPVVREEKKRKYGMRINTSYLANAVAMIAVAALFFFLPAPVENTEVMEANYARLLPGDLFGQIEKQSLAITPIVIHQQETGKKAKNTRTALSSTAGKKPVAPVAVKEVKVRQQAATIAAQPKAAPTVAAPAVQAVKTPYHIIIASVGSEKDADAMAQQLVAKGYAGAKAIIGDGKMRVSIQSCATEKEAYRALNLIRQNEAYKSAWVLKR</sequence>
<dbReference type="EMBL" id="WCLA01000029">
    <property type="protein sequence ID" value="KAB5326002.1"/>
    <property type="molecule type" value="Genomic_DNA"/>
</dbReference>
<evidence type="ECO:0000313" key="1">
    <source>
        <dbReference type="EMBL" id="KAB5326002.1"/>
    </source>
</evidence>
<accession>A0A412T5X4</accession>
<dbReference type="PROSITE" id="PS51724">
    <property type="entry name" value="SPOR"/>
    <property type="match status" value="1"/>
</dbReference>
<evidence type="ECO:0000313" key="2">
    <source>
        <dbReference type="Proteomes" id="UP000431177"/>
    </source>
</evidence>
<dbReference type="InterPro" id="IPR007730">
    <property type="entry name" value="SPOR-like_dom"/>
</dbReference>
<protein>
    <submittedName>
        <fullName evidence="1">SPOR domain-containing protein</fullName>
    </submittedName>
</protein>
<dbReference type="Pfam" id="PF18174">
    <property type="entry name" value="HU-CCDC81_bac_1"/>
    <property type="match status" value="1"/>
</dbReference>
<dbReference type="InterPro" id="IPR041268">
    <property type="entry name" value="HU-CCDC81_bac_2"/>
</dbReference>
<dbReference type="InterPro" id="IPR036680">
    <property type="entry name" value="SPOR-like_sf"/>
</dbReference>
<dbReference type="GO" id="GO:0042834">
    <property type="term" value="F:peptidoglycan binding"/>
    <property type="evidence" value="ECO:0007669"/>
    <property type="project" value="InterPro"/>
</dbReference>
<dbReference type="SUPFAM" id="SSF110997">
    <property type="entry name" value="Sporulation related repeat"/>
    <property type="match status" value="1"/>
</dbReference>
<dbReference type="Gene3D" id="3.30.70.1070">
    <property type="entry name" value="Sporulation related repeat"/>
    <property type="match status" value="1"/>
</dbReference>
<dbReference type="InterPro" id="IPR040495">
    <property type="entry name" value="HU-CCDC81_bac_1"/>
</dbReference>
<dbReference type="AlphaFoldDB" id="A0A412T5X4"/>
<dbReference type="Pfam" id="PF18175">
    <property type="entry name" value="HU-CCDC81_bac_2"/>
    <property type="match status" value="1"/>
</dbReference>
<proteinExistence type="predicted"/>
<reference evidence="1 2" key="1">
    <citation type="journal article" date="2019" name="Nat. Med.">
        <title>A library of human gut bacterial isolates paired with longitudinal multiomics data enables mechanistic microbiome research.</title>
        <authorList>
            <person name="Poyet M."/>
            <person name="Groussin M."/>
            <person name="Gibbons S.M."/>
            <person name="Avila-Pacheco J."/>
            <person name="Jiang X."/>
            <person name="Kearney S.M."/>
            <person name="Perrotta A.R."/>
            <person name="Berdy B."/>
            <person name="Zhao S."/>
            <person name="Lieberman T.D."/>
            <person name="Swanson P.K."/>
            <person name="Smith M."/>
            <person name="Roesemann S."/>
            <person name="Alexander J.E."/>
            <person name="Rich S.A."/>
            <person name="Livny J."/>
            <person name="Vlamakis H."/>
            <person name="Clish C."/>
            <person name="Bullock K."/>
            <person name="Deik A."/>
            <person name="Scott J."/>
            <person name="Pierce K.A."/>
            <person name="Xavier R.J."/>
            <person name="Alm E.J."/>
        </authorList>
    </citation>
    <scope>NUCLEOTIDE SEQUENCE [LARGE SCALE GENOMIC DNA]</scope>
    <source>
        <strain evidence="1 2">BIOML-A2</strain>
    </source>
</reference>
<name>A0A412T5X4_BACSE</name>
<dbReference type="Proteomes" id="UP000431177">
    <property type="component" value="Unassembled WGS sequence"/>
</dbReference>
<gene>
    <name evidence="1" type="ORF">F9950_13105</name>
</gene>